<accession>A0A8C5PFV4</accession>
<organism evidence="10 11">
    <name type="scientific">Leptobrachium leishanense</name>
    <name type="common">Leishan spiny toad</name>
    <dbReference type="NCBI Taxonomy" id="445787"/>
    <lineage>
        <taxon>Eukaryota</taxon>
        <taxon>Metazoa</taxon>
        <taxon>Chordata</taxon>
        <taxon>Craniata</taxon>
        <taxon>Vertebrata</taxon>
        <taxon>Euteleostomi</taxon>
        <taxon>Amphibia</taxon>
        <taxon>Batrachia</taxon>
        <taxon>Anura</taxon>
        <taxon>Pelobatoidea</taxon>
        <taxon>Megophryidae</taxon>
        <taxon>Leptobrachium</taxon>
    </lineage>
</organism>
<comment type="subcellular location">
    <subcellularLocation>
        <location evidence="1">Nucleus</location>
    </subcellularLocation>
</comment>
<feature type="compositionally biased region" description="Polar residues" evidence="7">
    <location>
        <begin position="679"/>
        <end position="695"/>
    </location>
</feature>
<dbReference type="InterPro" id="IPR055494">
    <property type="entry name" value="DUF7066"/>
</dbReference>
<dbReference type="Ensembl" id="ENSLLET00000020824.1">
    <property type="protein sequence ID" value="ENSLLEP00000020036.1"/>
    <property type="gene ID" value="ENSLLEG00000012714.1"/>
</dbReference>
<feature type="compositionally biased region" description="Basic and acidic residues" evidence="7">
    <location>
        <begin position="28"/>
        <end position="58"/>
    </location>
</feature>
<feature type="compositionally biased region" description="Basic and acidic residues" evidence="7">
    <location>
        <begin position="1116"/>
        <end position="1155"/>
    </location>
</feature>
<keyword evidence="4" id="KW-0862">Zinc</keyword>
<feature type="compositionally biased region" description="Basic and acidic residues" evidence="7">
    <location>
        <begin position="922"/>
        <end position="936"/>
    </location>
</feature>
<reference evidence="10" key="2">
    <citation type="submission" date="2025-09" db="UniProtKB">
        <authorList>
            <consortium name="Ensembl"/>
        </authorList>
    </citation>
    <scope>IDENTIFICATION</scope>
</reference>
<feature type="compositionally biased region" description="Basic and acidic residues" evidence="7">
    <location>
        <begin position="394"/>
        <end position="422"/>
    </location>
</feature>
<proteinExistence type="predicted"/>
<evidence type="ECO:0000256" key="2">
    <source>
        <dbReference type="ARBA" id="ARBA00022723"/>
    </source>
</evidence>
<feature type="region of interest" description="Disordered" evidence="7">
    <location>
        <begin position="670"/>
        <end position="714"/>
    </location>
</feature>
<feature type="region of interest" description="Disordered" evidence="7">
    <location>
        <begin position="1316"/>
        <end position="1356"/>
    </location>
</feature>
<gene>
    <name evidence="10" type="primary">RBM6</name>
</gene>
<dbReference type="Proteomes" id="UP000694569">
    <property type="component" value="Unplaced"/>
</dbReference>
<evidence type="ECO:0000313" key="10">
    <source>
        <dbReference type="Ensembl" id="ENSLLEP00000020036.1"/>
    </source>
</evidence>
<evidence type="ECO:0000313" key="11">
    <source>
        <dbReference type="Proteomes" id="UP000694569"/>
    </source>
</evidence>
<feature type="compositionally biased region" description="Basic and acidic residues" evidence="7">
    <location>
        <begin position="581"/>
        <end position="610"/>
    </location>
</feature>
<feature type="region of interest" description="Disordered" evidence="7">
    <location>
        <begin position="892"/>
        <end position="946"/>
    </location>
</feature>
<dbReference type="OrthoDB" id="29221at2759"/>
<keyword evidence="11" id="KW-1185">Reference proteome</keyword>
<evidence type="ECO:0000256" key="3">
    <source>
        <dbReference type="ARBA" id="ARBA00022771"/>
    </source>
</evidence>
<feature type="compositionally biased region" description="Basic and acidic residues" evidence="7">
    <location>
        <begin position="1324"/>
        <end position="1345"/>
    </location>
</feature>
<feature type="region of interest" description="Disordered" evidence="7">
    <location>
        <begin position="745"/>
        <end position="768"/>
    </location>
</feature>
<feature type="domain" description="C2H2-type" evidence="8">
    <location>
        <begin position="1249"/>
        <end position="1274"/>
    </location>
</feature>
<feature type="compositionally biased region" description="Basic and acidic residues" evidence="7">
    <location>
        <begin position="438"/>
        <end position="489"/>
    </location>
</feature>
<name>A0A8C5PFV4_9ANUR</name>
<evidence type="ECO:0000256" key="5">
    <source>
        <dbReference type="ARBA" id="ARBA00023242"/>
    </source>
</evidence>
<feature type="compositionally biased region" description="Pro residues" evidence="7">
    <location>
        <begin position="1210"/>
        <end position="1235"/>
    </location>
</feature>
<evidence type="ECO:0000256" key="7">
    <source>
        <dbReference type="SAM" id="MobiDB-lite"/>
    </source>
</evidence>
<dbReference type="PANTHER" id="PTHR13948">
    <property type="entry name" value="RNA-BINDING PROTEIN"/>
    <property type="match status" value="1"/>
</dbReference>
<feature type="region of interest" description="Disordered" evidence="7">
    <location>
        <begin position="438"/>
        <end position="568"/>
    </location>
</feature>
<reference evidence="10" key="1">
    <citation type="submission" date="2025-08" db="UniProtKB">
        <authorList>
            <consortium name="Ensembl"/>
        </authorList>
    </citation>
    <scope>IDENTIFICATION</scope>
</reference>
<feature type="compositionally biased region" description="Basic and acidic residues" evidence="7">
    <location>
        <begin position="499"/>
        <end position="518"/>
    </location>
</feature>
<dbReference type="InterPro" id="IPR012677">
    <property type="entry name" value="Nucleotide-bd_a/b_plait_sf"/>
</dbReference>
<evidence type="ECO:0000256" key="6">
    <source>
        <dbReference type="PROSITE-ProRule" id="PRU00322"/>
    </source>
</evidence>
<evidence type="ECO:0000259" key="9">
    <source>
        <dbReference type="PROSITE" id="PS50199"/>
    </source>
</evidence>
<dbReference type="InterPro" id="IPR035979">
    <property type="entry name" value="RBD_domain_sf"/>
</dbReference>
<keyword evidence="2" id="KW-0479">Metal-binding</keyword>
<dbReference type="InterPro" id="IPR013087">
    <property type="entry name" value="Znf_C2H2_type"/>
</dbReference>
<feature type="region of interest" description="Disordered" evidence="7">
    <location>
        <begin position="1042"/>
        <end position="1087"/>
    </location>
</feature>
<evidence type="ECO:0000259" key="8">
    <source>
        <dbReference type="PROSITE" id="PS50157"/>
    </source>
</evidence>
<dbReference type="SUPFAM" id="SSF54928">
    <property type="entry name" value="RNA-binding domain, RBD"/>
    <property type="match status" value="2"/>
</dbReference>
<feature type="region of interest" description="Disordered" evidence="7">
    <location>
        <begin position="581"/>
        <end position="625"/>
    </location>
</feature>
<keyword evidence="5" id="KW-0539">Nucleus</keyword>
<dbReference type="GO" id="GO:0005634">
    <property type="term" value="C:nucleus"/>
    <property type="evidence" value="ECO:0007669"/>
    <property type="project" value="UniProtKB-SubCell"/>
</dbReference>
<dbReference type="GeneTree" id="ENSGT00940000157976"/>
<dbReference type="Gene3D" id="3.30.70.330">
    <property type="match status" value="1"/>
</dbReference>
<protein>
    <submittedName>
        <fullName evidence="10">RNA binding motif protein 6</fullName>
    </submittedName>
</protein>
<dbReference type="InterPro" id="IPR001876">
    <property type="entry name" value="Znf_RanBP2"/>
</dbReference>
<dbReference type="PROSITE" id="PS50157">
    <property type="entry name" value="ZINC_FINGER_C2H2_2"/>
    <property type="match status" value="1"/>
</dbReference>
<feature type="region of interest" description="Disordered" evidence="7">
    <location>
        <begin position="1"/>
        <end position="89"/>
    </location>
</feature>
<dbReference type="PANTHER" id="PTHR13948:SF22">
    <property type="entry name" value="RNA-BINDING PROTEIN 6"/>
    <property type="match status" value="1"/>
</dbReference>
<feature type="compositionally biased region" description="Basic and acidic residues" evidence="7">
    <location>
        <begin position="1042"/>
        <end position="1053"/>
    </location>
</feature>
<feature type="compositionally biased region" description="Acidic residues" evidence="7">
    <location>
        <begin position="1184"/>
        <end position="1198"/>
    </location>
</feature>
<dbReference type="GO" id="GO:0000398">
    <property type="term" value="P:mRNA splicing, via spliceosome"/>
    <property type="evidence" value="ECO:0007669"/>
    <property type="project" value="TreeGrafter"/>
</dbReference>
<evidence type="ECO:0000256" key="1">
    <source>
        <dbReference type="ARBA" id="ARBA00004123"/>
    </source>
</evidence>
<dbReference type="PROSITE" id="PS50199">
    <property type="entry name" value="ZF_RANBP2_2"/>
    <property type="match status" value="1"/>
</dbReference>
<dbReference type="GO" id="GO:0003723">
    <property type="term" value="F:RNA binding"/>
    <property type="evidence" value="ECO:0007669"/>
    <property type="project" value="TreeGrafter"/>
</dbReference>
<evidence type="ECO:0000256" key="4">
    <source>
        <dbReference type="ARBA" id="ARBA00022833"/>
    </source>
</evidence>
<keyword evidence="3 6" id="KW-0863">Zinc-finger</keyword>
<dbReference type="PROSITE" id="PS01358">
    <property type="entry name" value="ZF_RANBP2_1"/>
    <property type="match status" value="1"/>
</dbReference>
<dbReference type="GO" id="GO:0008270">
    <property type="term" value="F:zinc ion binding"/>
    <property type="evidence" value="ECO:0007669"/>
    <property type="project" value="UniProtKB-KW"/>
</dbReference>
<feature type="region of interest" description="Disordered" evidence="7">
    <location>
        <begin position="387"/>
        <end position="422"/>
    </location>
</feature>
<feature type="region of interest" description="Disordered" evidence="7">
    <location>
        <begin position="1116"/>
        <end position="1242"/>
    </location>
</feature>
<dbReference type="Pfam" id="PF23217">
    <property type="entry name" value="DUF7066"/>
    <property type="match status" value="1"/>
</dbReference>
<feature type="domain" description="RanBP2-type" evidence="9">
    <location>
        <begin position="856"/>
        <end position="885"/>
    </location>
</feature>
<sequence>MRGPYARFPGQGVGPLAHQPFEGGPEGVWKEEGVPQGDHRMPGGLYHEETGGLYHEETSQGFPRNERFPVNFRPPNVPDEDYRSLPAPDMDYRERVGTLVDQSNREIPDVDYRSTEGPGLAYRDRLQSGAVSRDREALEYRDRLALGRDRGAADLKQRDMEYRQSEGLPLDFQQRLPVMNELQERDTMALGLMDAGTSAMLHRERQTSDMLLRDRDPAAMDHRQREVAVTDYRDRRVPPPYIESGPAGPDFMMTDPAASRYGEAERGMDYNEREGGRLQPWGRGTYEYGEARKTELPYGDKERLPLHYREQDAPYLQYKEGGALVMDYKTKGAVDLDLRDMKQTGEPFKGCQASAAGYREHSVKVEHRTDNTAEQAGKYYMASDKTYGTGGADVDGRGNVKSASDNREKKLQGLDNRENADSDYRAKKTCGADYWEKEMSDSDYRERTQVDSDYRDKDGSDKKGAKHPSKSESKAAANKDLKSGKDLKVADSAATDYVKQLHPDPKNLKPLAARDDKNPILSYKQAKVPSTKPESVAAAQKSAHIASSKEAGRLEPKQESCQGKLDMDFRDRPNRKCLSLEDKKALSDPLRKKPSSELLGSRDQDMRKESFAQGSDRGAGDQDFWTSGFMQKKDEDLRSGKCESSAELLAKNALLCDFLQLAGRELSQHRVQKSDKGATDTQGLSPTSAKAQMGSSKGHGPAVGAVPNKRPASSHADIEFLGRQDTDYRNIDYNDVDLRLKYSQDRRSVDKRSREDPQAGSKDKDYRRASLPEGSTRILWMDGLPTGGSREEILCALDTSHKLPDNVNLIGYIPGYSLGSVCVEFSLVEEAVRCMEANKGSITFKGKKVTLKYMPNSSRWNCQQCEAVNVLSKERCWQCSALRSGLDHLITRELPKGAKTPPAPPTPRGKKRKAKQISTPRSPEKWKEKSPSREKATPPFQKKGKRVLKVAESESTTVMLKGFSPNSRHENVVKALDVFVRLSPRDVRIMRHRHVDRGTNYGFVDLKSHKEAVRLIGLVRQMNPPLTIDGNPISVELAVGQRRTDPHRNEQSRFQKGKNASSGKGKRQRGQRKGVTYPGISANHDCEGPSYIFDPNTGRYIDPLTDICYDSIAEGKRGEEGASRKPGREERDGESRRKRGFKEDQGKAGDDEPFKKPLPPPTTKKEEPPPEPKVNPLIGLIGEYGEDSEEEEDEEEEQMFLPPLQKKIPPRPPPPPPPAPVPKVVPKLAPKPAPAPSSDQDKLTDWKKMACLLCRRQFPNKEALTRHMQLSDLHKQNLAIHMKIKRSEKELAYLQQKEREENQSIQRRLQEAKKELEELEREEEGGRKQEKEGHWASRDVQSPEKKKPKASGTSSR</sequence>